<dbReference type="PANTHER" id="PTHR30558">
    <property type="entry name" value="EXBD MEMBRANE COMPONENT OF PMF-DRIVEN MACROMOLECULE IMPORT SYSTEM"/>
    <property type="match status" value="1"/>
</dbReference>
<comment type="similarity">
    <text evidence="2 7">Belongs to the ExbD/TolR family.</text>
</comment>
<dbReference type="EMBL" id="LIDJ01000093">
    <property type="protein sequence ID" value="KRP29040.1"/>
    <property type="molecule type" value="Genomic_DNA"/>
</dbReference>
<evidence type="ECO:0000256" key="3">
    <source>
        <dbReference type="ARBA" id="ARBA00022475"/>
    </source>
</evidence>
<keyword evidence="7" id="KW-0813">Transport</keyword>
<name>A0A0R2WYU2_9GAMM</name>
<accession>A0A0R2WYU2</accession>
<evidence type="ECO:0000256" key="1">
    <source>
        <dbReference type="ARBA" id="ARBA00004162"/>
    </source>
</evidence>
<evidence type="ECO:0000313" key="10">
    <source>
        <dbReference type="Proteomes" id="UP000052138"/>
    </source>
</evidence>
<evidence type="ECO:0000256" key="8">
    <source>
        <dbReference type="SAM" id="Phobius"/>
    </source>
</evidence>
<dbReference type="Proteomes" id="UP000052138">
    <property type="component" value="Unassembled WGS sequence"/>
</dbReference>
<reference evidence="9 10" key="1">
    <citation type="submission" date="2015-10" db="EMBL/GenBank/DDBJ databases">
        <title>Metagenome-Assembled Genomes uncover a global brackish microbiome.</title>
        <authorList>
            <person name="Hugerth L.W."/>
            <person name="Larsson J."/>
            <person name="Alneberg J."/>
            <person name="Lindh M.V."/>
            <person name="Legrand C."/>
            <person name="Pinhassi J."/>
            <person name="Andersson A.F."/>
        </authorList>
    </citation>
    <scope>NUCLEOTIDE SEQUENCE [LARGE SCALE GENOMIC DNA]</scope>
    <source>
        <strain evidence="9">BACL3 MAG-120924-bin41</strain>
    </source>
</reference>
<gene>
    <name evidence="9" type="ORF">ABS30_04245</name>
</gene>
<keyword evidence="3" id="KW-1003">Cell membrane</keyword>
<comment type="subcellular location">
    <subcellularLocation>
        <location evidence="1">Cell membrane</location>
        <topology evidence="1">Single-pass membrane protein</topology>
    </subcellularLocation>
    <subcellularLocation>
        <location evidence="7">Cell membrane</location>
        <topology evidence="7">Single-pass type II membrane protein</topology>
    </subcellularLocation>
</comment>
<dbReference type="PANTHER" id="PTHR30558:SF3">
    <property type="entry name" value="BIOPOLYMER TRANSPORT PROTEIN EXBD-RELATED"/>
    <property type="match status" value="1"/>
</dbReference>
<dbReference type="Gene3D" id="3.30.420.270">
    <property type="match status" value="1"/>
</dbReference>
<evidence type="ECO:0000256" key="5">
    <source>
        <dbReference type="ARBA" id="ARBA00022989"/>
    </source>
</evidence>
<organism evidence="9 10">
    <name type="scientific">OM182 bacterium BACL3 MAG-120924-bin41</name>
    <dbReference type="NCBI Taxonomy" id="1655632"/>
    <lineage>
        <taxon>Bacteria</taxon>
        <taxon>Pseudomonadati</taxon>
        <taxon>Pseudomonadota</taxon>
        <taxon>Gammaproteobacteria</taxon>
        <taxon>OMG group</taxon>
        <taxon>OM182 clade</taxon>
    </lineage>
</organism>
<evidence type="ECO:0000256" key="6">
    <source>
        <dbReference type="ARBA" id="ARBA00023136"/>
    </source>
</evidence>
<dbReference type="Pfam" id="PF02472">
    <property type="entry name" value="ExbD"/>
    <property type="match status" value="1"/>
</dbReference>
<dbReference type="GO" id="GO:0022857">
    <property type="term" value="F:transmembrane transporter activity"/>
    <property type="evidence" value="ECO:0007669"/>
    <property type="project" value="InterPro"/>
</dbReference>
<evidence type="ECO:0000256" key="7">
    <source>
        <dbReference type="RuleBase" id="RU003879"/>
    </source>
</evidence>
<comment type="caution">
    <text evidence="9">The sequence shown here is derived from an EMBL/GenBank/DDBJ whole genome shotgun (WGS) entry which is preliminary data.</text>
</comment>
<dbReference type="GO" id="GO:0015031">
    <property type="term" value="P:protein transport"/>
    <property type="evidence" value="ECO:0007669"/>
    <property type="project" value="UniProtKB-KW"/>
</dbReference>
<dbReference type="GO" id="GO:0005886">
    <property type="term" value="C:plasma membrane"/>
    <property type="evidence" value="ECO:0007669"/>
    <property type="project" value="UniProtKB-SubCell"/>
</dbReference>
<dbReference type="AlphaFoldDB" id="A0A0R2WYU2"/>
<evidence type="ECO:0000256" key="4">
    <source>
        <dbReference type="ARBA" id="ARBA00022692"/>
    </source>
</evidence>
<protein>
    <submittedName>
        <fullName evidence="9">Biopolymer transporter ExbD</fullName>
    </submittedName>
</protein>
<evidence type="ECO:0000313" key="9">
    <source>
        <dbReference type="EMBL" id="KRP29040.1"/>
    </source>
</evidence>
<evidence type="ECO:0000256" key="2">
    <source>
        <dbReference type="ARBA" id="ARBA00005811"/>
    </source>
</evidence>
<keyword evidence="7" id="KW-0653">Protein transport</keyword>
<feature type="transmembrane region" description="Helical" evidence="8">
    <location>
        <begin position="12"/>
        <end position="31"/>
    </location>
</feature>
<keyword evidence="5 8" id="KW-1133">Transmembrane helix</keyword>
<dbReference type="InterPro" id="IPR003400">
    <property type="entry name" value="ExbD"/>
</dbReference>
<proteinExistence type="inferred from homology"/>
<keyword evidence="4 7" id="KW-0812">Transmembrane</keyword>
<sequence>MKFKQVRRELPALNLTPLIDIVFLLLIFFMVTTSFSRETRLLVSLPEASGSAENATESIEVLVDKEGGYAINGRRLVNAEVDSLVRGLELESGGDISLLVVLVADAEVQHQSVVTAMEAIGRAGFASLSIATREPIEKTQ</sequence>
<keyword evidence="6 8" id="KW-0472">Membrane</keyword>